<dbReference type="SUPFAM" id="SSF57095">
    <property type="entry name" value="Scorpion toxin-like"/>
    <property type="match status" value="2"/>
</dbReference>
<dbReference type="PRINTS" id="PR00288">
    <property type="entry name" value="PUROTHIONIN"/>
</dbReference>
<dbReference type="PANTHER" id="PTHR33147:SF106">
    <property type="entry name" value="DEFENSIN-LIKE PROTEIN 11"/>
    <property type="match status" value="1"/>
</dbReference>
<dbReference type="Gene3D" id="3.30.30.10">
    <property type="entry name" value="Knottin, scorpion toxin-like"/>
    <property type="match status" value="2"/>
</dbReference>
<dbReference type="InterPro" id="IPR003614">
    <property type="entry name" value="Knottins"/>
</dbReference>
<evidence type="ECO:0000256" key="1">
    <source>
        <dbReference type="ARBA" id="ARBA00022529"/>
    </source>
</evidence>
<evidence type="ECO:0000259" key="6">
    <source>
        <dbReference type="Pfam" id="PF00304"/>
    </source>
</evidence>
<comment type="caution">
    <text evidence="7">The sequence shown here is derived from an EMBL/GenBank/DDBJ whole genome shotgun (WGS) entry which is preliminary data.</text>
</comment>
<feature type="chain" id="PRO_5025552797" description="Knottins-like domain-containing protein" evidence="5">
    <location>
        <begin position="22"/>
        <end position="139"/>
    </location>
</feature>
<feature type="domain" description="Knottins-like" evidence="6">
    <location>
        <begin position="34"/>
        <end position="66"/>
    </location>
</feature>
<evidence type="ECO:0000313" key="8">
    <source>
        <dbReference type="Proteomes" id="UP000467840"/>
    </source>
</evidence>
<feature type="signal peptide" evidence="5">
    <location>
        <begin position="1"/>
        <end position="21"/>
    </location>
</feature>
<dbReference type="InterPro" id="IPR036574">
    <property type="entry name" value="Scorpion_toxin-like_sf"/>
</dbReference>
<dbReference type="PANTHER" id="PTHR33147">
    <property type="entry name" value="DEFENSIN-LIKE PROTEIN 1"/>
    <property type="match status" value="1"/>
</dbReference>
<keyword evidence="4" id="KW-1015">Disulfide bond</keyword>
<dbReference type="EMBL" id="JAAGAX010000012">
    <property type="protein sequence ID" value="KAF2296721.1"/>
    <property type="molecule type" value="Genomic_DNA"/>
</dbReference>
<dbReference type="AlphaFoldDB" id="A0A6A6L5S8"/>
<evidence type="ECO:0000256" key="2">
    <source>
        <dbReference type="ARBA" id="ARBA00022577"/>
    </source>
</evidence>
<dbReference type="InterPro" id="IPR008176">
    <property type="entry name" value="Defensin_plant"/>
</dbReference>
<reference evidence="7 8" key="1">
    <citation type="journal article" date="2020" name="Mol. Plant">
        <title>The Chromosome-Based Rubber Tree Genome Provides New Insights into Spurge Genome Evolution and Rubber Biosynthesis.</title>
        <authorList>
            <person name="Liu J."/>
            <person name="Shi C."/>
            <person name="Shi C.C."/>
            <person name="Li W."/>
            <person name="Zhang Q.J."/>
            <person name="Zhang Y."/>
            <person name="Li K."/>
            <person name="Lu H.F."/>
            <person name="Shi C."/>
            <person name="Zhu S.T."/>
            <person name="Xiao Z.Y."/>
            <person name="Nan H."/>
            <person name="Yue Y."/>
            <person name="Zhu X.G."/>
            <person name="Wu Y."/>
            <person name="Hong X.N."/>
            <person name="Fan G.Y."/>
            <person name="Tong Y."/>
            <person name="Zhang D."/>
            <person name="Mao C.L."/>
            <person name="Liu Y.L."/>
            <person name="Hao S.J."/>
            <person name="Liu W.Q."/>
            <person name="Lv M.Q."/>
            <person name="Zhang H.B."/>
            <person name="Liu Y."/>
            <person name="Hu-Tang G.R."/>
            <person name="Wang J.P."/>
            <person name="Wang J.H."/>
            <person name="Sun Y.H."/>
            <person name="Ni S.B."/>
            <person name="Chen W.B."/>
            <person name="Zhang X.C."/>
            <person name="Jiao Y.N."/>
            <person name="Eichler E.E."/>
            <person name="Li G.H."/>
            <person name="Liu X."/>
            <person name="Gao L.Z."/>
        </authorList>
    </citation>
    <scope>NUCLEOTIDE SEQUENCE [LARGE SCALE GENOMIC DNA]</scope>
    <source>
        <strain evidence="8">cv. GT1</strain>
        <tissue evidence="7">Leaf</tissue>
    </source>
</reference>
<name>A0A6A6L5S8_HEVBR</name>
<keyword evidence="1" id="KW-0929">Antimicrobial</keyword>
<keyword evidence="8" id="KW-1185">Reference proteome</keyword>
<gene>
    <name evidence="7" type="ORF">GH714_001448</name>
</gene>
<feature type="domain" description="Knottins-like" evidence="6">
    <location>
        <begin position="75"/>
        <end position="102"/>
    </location>
</feature>
<dbReference type="Proteomes" id="UP000467840">
    <property type="component" value="Chromosome 18"/>
</dbReference>
<evidence type="ECO:0000256" key="5">
    <source>
        <dbReference type="SAM" id="SignalP"/>
    </source>
</evidence>
<dbReference type="PROSITE" id="PS00940">
    <property type="entry name" value="GAMMA_THIONIN"/>
    <property type="match status" value="1"/>
</dbReference>
<proteinExistence type="predicted"/>
<protein>
    <recommendedName>
        <fullName evidence="6">Knottins-like domain-containing protein</fullName>
    </recommendedName>
</protein>
<evidence type="ECO:0000256" key="3">
    <source>
        <dbReference type="ARBA" id="ARBA00022729"/>
    </source>
</evidence>
<dbReference type="Pfam" id="PF00304">
    <property type="entry name" value="Gamma-thionin"/>
    <property type="match status" value="2"/>
</dbReference>
<evidence type="ECO:0000313" key="7">
    <source>
        <dbReference type="EMBL" id="KAF2296721.1"/>
    </source>
</evidence>
<dbReference type="GO" id="GO:0031640">
    <property type="term" value="P:killing of cells of another organism"/>
    <property type="evidence" value="ECO:0007669"/>
    <property type="project" value="UniProtKB-KW"/>
</dbReference>
<keyword evidence="2" id="KW-0295">Fungicide</keyword>
<dbReference type="CDD" id="cd00107">
    <property type="entry name" value="Knot1"/>
    <property type="match status" value="1"/>
</dbReference>
<sequence>MICLLLIVYVLMGFEFDVGLCRDGANDGGGQNMRSQSHKFKGICLSDTNCASVCKTEGFTGGDCKEMGPMVAEGRTCESQSQKFEGICLSDTNCGSVCKQETAKVHVVAASALRNVSLRYQSRVHSRAESLKFIGFVCA</sequence>
<accession>A0A6A6L5S8</accession>
<organism evidence="7 8">
    <name type="scientific">Hevea brasiliensis</name>
    <name type="common">Para rubber tree</name>
    <name type="synonym">Siphonia brasiliensis</name>
    <dbReference type="NCBI Taxonomy" id="3981"/>
    <lineage>
        <taxon>Eukaryota</taxon>
        <taxon>Viridiplantae</taxon>
        <taxon>Streptophyta</taxon>
        <taxon>Embryophyta</taxon>
        <taxon>Tracheophyta</taxon>
        <taxon>Spermatophyta</taxon>
        <taxon>Magnoliopsida</taxon>
        <taxon>eudicotyledons</taxon>
        <taxon>Gunneridae</taxon>
        <taxon>Pentapetalae</taxon>
        <taxon>rosids</taxon>
        <taxon>fabids</taxon>
        <taxon>Malpighiales</taxon>
        <taxon>Euphorbiaceae</taxon>
        <taxon>Crotonoideae</taxon>
        <taxon>Micrandreae</taxon>
        <taxon>Hevea</taxon>
    </lineage>
</organism>
<keyword evidence="3 5" id="KW-0732">Signal</keyword>
<dbReference type="GO" id="GO:0050832">
    <property type="term" value="P:defense response to fungus"/>
    <property type="evidence" value="ECO:0007669"/>
    <property type="project" value="UniProtKB-KW"/>
</dbReference>
<evidence type="ECO:0000256" key="4">
    <source>
        <dbReference type="ARBA" id="ARBA00023157"/>
    </source>
</evidence>